<sequence length="101" mass="11261">MPGEGIRTFCGIMNWISGLRKPTFVSNTTTTFPKSYPLGLQYPAKASLARPHRTLTVSAFLEECFENRVIALNYSTFTGRGIDWPPYSPDLPPPATSLRTH</sequence>
<protein>
    <recommendedName>
        <fullName evidence="3">Tc1-like transposase DDE domain-containing protein</fullName>
    </recommendedName>
</protein>
<evidence type="ECO:0000313" key="1">
    <source>
        <dbReference type="EMBL" id="GBN31418.1"/>
    </source>
</evidence>
<comment type="caution">
    <text evidence="1">The sequence shown here is derived from an EMBL/GenBank/DDBJ whole genome shotgun (WGS) entry which is preliminary data.</text>
</comment>
<evidence type="ECO:0000313" key="2">
    <source>
        <dbReference type="Proteomes" id="UP000499080"/>
    </source>
</evidence>
<dbReference type="Proteomes" id="UP000499080">
    <property type="component" value="Unassembled WGS sequence"/>
</dbReference>
<name>A0A4Y2MW80_ARAVE</name>
<dbReference type="AlphaFoldDB" id="A0A4Y2MW80"/>
<proteinExistence type="predicted"/>
<keyword evidence="2" id="KW-1185">Reference proteome</keyword>
<organism evidence="1 2">
    <name type="scientific">Araneus ventricosus</name>
    <name type="common">Orbweaver spider</name>
    <name type="synonym">Epeira ventricosa</name>
    <dbReference type="NCBI Taxonomy" id="182803"/>
    <lineage>
        <taxon>Eukaryota</taxon>
        <taxon>Metazoa</taxon>
        <taxon>Ecdysozoa</taxon>
        <taxon>Arthropoda</taxon>
        <taxon>Chelicerata</taxon>
        <taxon>Arachnida</taxon>
        <taxon>Araneae</taxon>
        <taxon>Araneomorphae</taxon>
        <taxon>Entelegynae</taxon>
        <taxon>Araneoidea</taxon>
        <taxon>Araneidae</taxon>
        <taxon>Araneus</taxon>
    </lineage>
</organism>
<accession>A0A4Y2MW80</accession>
<evidence type="ECO:0008006" key="3">
    <source>
        <dbReference type="Google" id="ProtNLM"/>
    </source>
</evidence>
<reference evidence="1 2" key="1">
    <citation type="journal article" date="2019" name="Sci. Rep.">
        <title>Orb-weaving spider Araneus ventricosus genome elucidates the spidroin gene catalogue.</title>
        <authorList>
            <person name="Kono N."/>
            <person name="Nakamura H."/>
            <person name="Ohtoshi R."/>
            <person name="Moran D.A.P."/>
            <person name="Shinohara A."/>
            <person name="Yoshida Y."/>
            <person name="Fujiwara M."/>
            <person name="Mori M."/>
            <person name="Tomita M."/>
            <person name="Arakawa K."/>
        </authorList>
    </citation>
    <scope>NUCLEOTIDE SEQUENCE [LARGE SCALE GENOMIC DNA]</scope>
</reference>
<dbReference type="EMBL" id="BGPR01008077">
    <property type="protein sequence ID" value="GBN31418.1"/>
    <property type="molecule type" value="Genomic_DNA"/>
</dbReference>
<gene>
    <name evidence="1" type="ORF">AVEN_189286_1</name>
</gene>